<dbReference type="RefSeq" id="WP_280026940.1">
    <property type="nucleotide sequence ID" value="NZ_JAOCKG010000004.1"/>
</dbReference>
<name>A0AA42W9U1_9BURK</name>
<dbReference type="EMBL" id="JAOCKG010000004">
    <property type="protein sequence ID" value="MDH2051225.1"/>
    <property type="molecule type" value="Genomic_DNA"/>
</dbReference>
<dbReference type="Proteomes" id="UP001161276">
    <property type="component" value="Unassembled WGS sequence"/>
</dbReference>
<protein>
    <submittedName>
        <fullName evidence="1">Uncharacterized protein</fullName>
    </submittedName>
</protein>
<dbReference type="AlphaFoldDB" id="A0AA42W9U1"/>
<evidence type="ECO:0000313" key="2">
    <source>
        <dbReference type="Proteomes" id="UP001161276"/>
    </source>
</evidence>
<proteinExistence type="predicted"/>
<sequence>MDPLKPLGKALSQNPLLGNNVPLSAPLGVAPEQPISAFQWMSLAKATWTWILRPIWYLCFQWPVQLLGMGMATQKGGRDDRRSNWQRDHERQLHENRIAEWRRNTRQD</sequence>
<organism evidence="1 2">
    <name type="scientific">Achromobacter marplatensis</name>
    <dbReference type="NCBI Taxonomy" id="470868"/>
    <lineage>
        <taxon>Bacteria</taxon>
        <taxon>Pseudomonadati</taxon>
        <taxon>Pseudomonadota</taxon>
        <taxon>Betaproteobacteria</taxon>
        <taxon>Burkholderiales</taxon>
        <taxon>Alcaligenaceae</taxon>
        <taxon>Achromobacter</taxon>
    </lineage>
</organism>
<accession>A0AA42W9U1</accession>
<reference evidence="1" key="1">
    <citation type="submission" date="2022-09" db="EMBL/GenBank/DDBJ databases">
        <title>Intensive care unit water sources are persistently colonized with multi-drug resistant bacteria and are the site of extensive horizontal gene transfer of antibiotic resistance genes.</title>
        <authorList>
            <person name="Diorio-Toth L."/>
        </authorList>
    </citation>
    <scope>NUCLEOTIDE SEQUENCE</scope>
    <source>
        <strain evidence="1">GD03676</strain>
    </source>
</reference>
<gene>
    <name evidence="1" type="ORF">N5K24_12505</name>
</gene>
<comment type="caution">
    <text evidence="1">The sequence shown here is derived from an EMBL/GenBank/DDBJ whole genome shotgun (WGS) entry which is preliminary data.</text>
</comment>
<evidence type="ECO:0000313" key="1">
    <source>
        <dbReference type="EMBL" id="MDH2051225.1"/>
    </source>
</evidence>